<dbReference type="PANTHER" id="PTHR43073">
    <property type="entry name" value="DIHYDROPYRIMIDINE DEHYDROGENASE [NADP(+)]"/>
    <property type="match status" value="1"/>
</dbReference>
<keyword evidence="11 17" id="KW-0274">FAD</keyword>
<keyword evidence="5 17" id="KW-0004">4Fe-4S</keyword>
<dbReference type="GO" id="GO:0017113">
    <property type="term" value="F:dihydropyrimidine dehydrogenase (NADP+) activity"/>
    <property type="evidence" value="ECO:0007669"/>
    <property type="project" value="UniProtKB-EC"/>
</dbReference>
<comment type="cofactor">
    <cofactor evidence="1 17">
        <name>FMN</name>
        <dbReference type="ChEBI" id="CHEBI:58210"/>
    </cofactor>
</comment>
<dbReference type="InterPro" id="IPR023753">
    <property type="entry name" value="FAD/NAD-binding_dom"/>
</dbReference>
<comment type="catalytic activity">
    <reaction evidence="16 17">
        <text>5,6-dihydrouracil + NADP(+) = uracil + NADPH + H(+)</text>
        <dbReference type="Rhea" id="RHEA:18093"/>
        <dbReference type="ChEBI" id="CHEBI:15378"/>
        <dbReference type="ChEBI" id="CHEBI:15901"/>
        <dbReference type="ChEBI" id="CHEBI:17568"/>
        <dbReference type="ChEBI" id="CHEBI:57783"/>
        <dbReference type="ChEBI" id="CHEBI:58349"/>
        <dbReference type="EC" id="1.3.1.2"/>
    </reaction>
</comment>
<evidence type="ECO:0000256" key="11">
    <source>
        <dbReference type="ARBA" id="ARBA00022827"/>
    </source>
</evidence>
<dbReference type="GO" id="GO:0046872">
    <property type="term" value="F:metal ion binding"/>
    <property type="evidence" value="ECO:0007669"/>
    <property type="project" value="UniProtKB-KW"/>
</dbReference>
<evidence type="ECO:0000256" key="16">
    <source>
        <dbReference type="ARBA" id="ARBA00052371"/>
    </source>
</evidence>
<evidence type="ECO:0000256" key="12">
    <source>
        <dbReference type="ARBA" id="ARBA00022857"/>
    </source>
</evidence>
<name>A0A8K0GKB8_IGNLU</name>
<dbReference type="AlphaFoldDB" id="A0A8K0GKB8"/>
<dbReference type="GO" id="GO:0050661">
    <property type="term" value="F:NADP binding"/>
    <property type="evidence" value="ECO:0007669"/>
    <property type="project" value="TreeGrafter"/>
</dbReference>
<keyword evidence="10" id="KW-0547">Nucleotide-binding</keyword>
<evidence type="ECO:0000313" key="19">
    <source>
        <dbReference type="EMBL" id="KAF2900973.1"/>
    </source>
</evidence>
<dbReference type="Gene3D" id="1.10.1060.10">
    <property type="entry name" value="Alpha-helical ferredoxin"/>
    <property type="match status" value="1"/>
</dbReference>
<dbReference type="OrthoDB" id="4327079at2759"/>
<comment type="similarity">
    <text evidence="4 17">Belongs to the dihydropyrimidine dehydrogenase family.</text>
</comment>
<dbReference type="SUPFAM" id="SSF51971">
    <property type="entry name" value="Nucleotide-binding domain"/>
    <property type="match status" value="1"/>
</dbReference>
<dbReference type="SUPFAM" id="SSF51395">
    <property type="entry name" value="FMN-linked oxidoreductases"/>
    <property type="match status" value="1"/>
</dbReference>
<evidence type="ECO:0000259" key="18">
    <source>
        <dbReference type="PROSITE" id="PS51379"/>
    </source>
</evidence>
<dbReference type="Gene3D" id="3.30.70.20">
    <property type="match status" value="1"/>
</dbReference>
<evidence type="ECO:0000256" key="14">
    <source>
        <dbReference type="ARBA" id="ARBA00023004"/>
    </source>
</evidence>
<evidence type="ECO:0000256" key="4">
    <source>
        <dbReference type="ARBA" id="ARBA00010804"/>
    </source>
</evidence>
<evidence type="ECO:0000313" key="20">
    <source>
        <dbReference type="Proteomes" id="UP000801492"/>
    </source>
</evidence>
<dbReference type="Gene3D" id="3.50.50.60">
    <property type="entry name" value="FAD/NAD(P)-binding domain"/>
    <property type="match status" value="2"/>
</dbReference>
<evidence type="ECO:0000256" key="10">
    <source>
        <dbReference type="ARBA" id="ARBA00022741"/>
    </source>
</evidence>
<dbReference type="GO" id="GO:0002058">
    <property type="term" value="F:uracil binding"/>
    <property type="evidence" value="ECO:0007669"/>
    <property type="project" value="TreeGrafter"/>
</dbReference>
<dbReference type="Pfam" id="PF14697">
    <property type="entry name" value="Fer4_21"/>
    <property type="match status" value="1"/>
</dbReference>
<proteinExistence type="inferred from homology"/>
<dbReference type="FunFam" id="3.30.70.20:FF:000023">
    <property type="entry name" value="Dihydropyrimidine dehydrogenase [NADP(+)]"/>
    <property type="match status" value="1"/>
</dbReference>
<dbReference type="PRINTS" id="PR00419">
    <property type="entry name" value="ADXRDTASE"/>
</dbReference>
<organism evidence="19 20">
    <name type="scientific">Ignelater luminosus</name>
    <name type="common">Cucubano</name>
    <name type="synonym">Pyrophorus luminosus</name>
    <dbReference type="NCBI Taxonomy" id="2038154"/>
    <lineage>
        <taxon>Eukaryota</taxon>
        <taxon>Metazoa</taxon>
        <taxon>Ecdysozoa</taxon>
        <taxon>Arthropoda</taxon>
        <taxon>Hexapoda</taxon>
        <taxon>Insecta</taxon>
        <taxon>Pterygota</taxon>
        <taxon>Neoptera</taxon>
        <taxon>Endopterygota</taxon>
        <taxon>Coleoptera</taxon>
        <taxon>Polyphaga</taxon>
        <taxon>Elateriformia</taxon>
        <taxon>Elateroidea</taxon>
        <taxon>Elateridae</taxon>
        <taxon>Agrypninae</taxon>
        <taxon>Pyrophorini</taxon>
        <taxon>Ignelater</taxon>
    </lineage>
</organism>
<dbReference type="GO" id="GO:0006210">
    <property type="term" value="P:thymine catabolic process"/>
    <property type="evidence" value="ECO:0007669"/>
    <property type="project" value="TreeGrafter"/>
</dbReference>
<dbReference type="FunFam" id="3.50.50.60:FF:000061">
    <property type="entry name" value="Dihydropyrimidine dehydrogenase [NADP(+)]"/>
    <property type="match status" value="1"/>
</dbReference>
<dbReference type="EMBL" id="VTPC01001923">
    <property type="protein sequence ID" value="KAF2900973.1"/>
    <property type="molecule type" value="Genomic_DNA"/>
</dbReference>
<accession>A0A8K0GKB8</accession>
<comment type="caution">
    <text evidence="19">The sequence shown here is derived from an EMBL/GenBank/DDBJ whole genome shotgun (WGS) entry which is preliminary data.</text>
</comment>
<dbReference type="InterPro" id="IPR005720">
    <property type="entry name" value="Dihydroorotate_DH_cat"/>
</dbReference>
<dbReference type="InterPro" id="IPR009051">
    <property type="entry name" value="Helical_ferredxn"/>
</dbReference>
<dbReference type="GO" id="GO:0005829">
    <property type="term" value="C:cytosol"/>
    <property type="evidence" value="ECO:0007669"/>
    <property type="project" value="TreeGrafter"/>
</dbReference>
<keyword evidence="12 17" id="KW-0521">NADP</keyword>
<evidence type="ECO:0000256" key="9">
    <source>
        <dbReference type="ARBA" id="ARBA00022737"/>
    </source>
</evidence>
<dbReference type="FunFam" id="1.10.1060.10:FF:000007">
    <property type="entry name" value="Dihydropyrimidine dehydrogenase [NADP(+)]"/>
    <property type="match status" value="1"/>
</dbReference>
<dbReference type="InterPro" id="IPR017896">
    <property type="entry name" value="4Fe4S_Fe-S-bd"/>
</dbReference>
<evidence type="ECO:0000256" key="13">
    <source>
        <dbReference type="ARBA" id="ARBA00023002"/>
    </source>
</evidence>
<keyword evidence="9" id="KW-0677">Repeat</keyword>
<keyword evidence="8" id="KW-0479">Metal-binding</keyword>
<evidence type="ECO:0000256" key="15">
    <source>
        <dbReference type="ARBA" id="ARBA00023014"/>
    </source>
</evidence>
<keyword evidence="15" id="KW-0411">Iron-sulfur</keyword>
<dbReference type="PROSITE" id="PS00198">
    <property type="entry name" value="4FE4S_FER_1"/>
    <property type="match status" value="1"/>
</dbReference>
<dbReference type="EC" id="1.3.1.2" evidence="17"/>
<keyword evidence="20" id="KW-1185">Reference proteome</keyword>
<dbReference type="GO" id="GO:0051539">
    <property type="term" value="F:4 iron, 4 sulfur cluster binding"/>
    <property type="evidence" value="ECO:0007669"/>
    <property type="project" value="UniProtKB-KW"/>
</dbReference>
<sequence>MAKLSVDLPDIENLLSLNPRVHTHSTLRPSIITKKNKEHWKRNRDKKCNTGCSNFENNFDDIKPTTLSERGALREAARCLKCADAPCQKSCPTQLDIKSFITSIANKNYYGAAKAIFSDNPLGITCGMVCPTSDLCVGGCNLQASEEGPINIGGLQQFATEIFSQMNIKQIRDPKTPPPKNPNNKIVLFGAGPASLSCATFLGRLGYDDITIYEKEDYLGGLSTSEIPQYRLPMSVVNFEIGLVQDLGVKIIRGRSLSKKDLTIEKVLQDGAKAVFVGIGMPQPKLHPIFNGLTPEMGFYTSKNFLPDVAKSSKPSMCACKANSIPQLPKLSGSVIVLGAGDTAFDCATSALRCGAKKVFVVFRRGFSNIRAVPEEVSLAVEENCELVGFLSPHKVNLKDGKIVSVTFKRTEQNEDGHWIEDDEQLTTLKASFVISAFGSGLCDDEVIQALSPLKLNNNNLPIINLTTMQSSCPSVWCGGDLAGVAETTVESVNDGKTAAWYIHCHLQGLPSDTKPELPLFYTEIDNVDLSVEMCGIKFENPFGLASAPPATSMAMVRRSFEQGWAFVVTKTFSLDKDLVTNVSPRIVRGTTAGHNYGPQQGAFLNIELISEKRAKYWCQCIKELKADFPTKVVIASLMCTYNEADWIELSQMAEKSGADALELNLSCPHGMGESGMGLACGQNPELVKGISQWVRAAVKIPFFVKLTPNITNILDIAKSAYEGGASGVSAINTVSGLMGVKVDATAWPAVGIDKRTTYGGISGNAVRPMALRAISAIAQALPGFPILGIGGLDSADVALQFLQCGATVLQVGSAIQNQDFTLIDDYCTGLKALLYLESKLPGWDGQSPPTFKHQLGKPIQRLYGPDGKILPHFGPYRKQREEQLRKLRTIIKLDEDNGTVQCSTDGFSYQNGTGEVRVLKIQDVIGRALPYIGPYKKLDKKEQVVALIDDDMCINCGKCYLACNDSGYQAIKFDSKTHIPTVTDDCTGCTMCLSVCPIIDCIKMVPKAIPHVIKRGAPGDKVVLVHALD</sequence>
<keyword evidence="14 17" id="KW-0408">Iron</keyword>
<dbReference type="InterPro" id="IPR028261">
    <property type="entry name" value="DPD_II"/>
</dbReference>
<comment type="function">
    <text evidence="17">Involved in pyrimidine base degradation. Catalyzes the reduction of uracil and thymine.</text>
</comment>
<dbReference type="PROSITE" id="PS51379">
    <property type="entry name" value="4FE4S_FER_2"/>
    <property type="match status" value="2"/>
</dbReference>
<comment type="pathway">
    <text evidence="3 17">Amino-acid biosynthesis; beta-alanine biosynthesis.</text>
</comment>
<comment type="cofactor">
    <cofactor evidence="2 17">
        <name>FAD</name>
        <dbReference type="ChEBI" id="CHEBI:57692"/>
    </cofactor>
</comment>
<dbReference type="UniPathway" id="UPA00131"/>
<gene>
    <name evidence="19" type="ORF">ILUMI_05219</name>
</gene>
<evidence type="ECO:0000256" key="6">
    <source>
        <dbReference type="ARBA" id="ARBA00022630"/>
    </source>
</evidence>
<dbReference type="Pfam" id="PF14691">
    <property type="entry name" value="Fer4_20"/>
    <property type="match status" value="1"/>
</dbReference>
<reference evidence="19" key="1">
    <citation type="submission" date="2019-08" db="EMBL/GenBank/DDBJ databases">
        <title>The genome of the North American firefly Photinus pyralis.</title>
        <authorList>
            <consortium name="Photinus pyralis genome working group"/>
            <person name="Fallon T.R."/>
            <person name="Sander Lower S.E."/>
            <person name="Weng J.-K."/>
        </authorList>
    </citation>
    <scope>NUCLEOTIDE SEQUENCE</scope>
    <source>
        <strain evidence="19">TRF0915ILg1</strain>
        <tissue evidence="19">Whole body</tissue>
    </source>
</reference>
<evidence type="ECO:0000256" key="7">
    <source>
        <dbReference type="ARBA" id="ARBA00022643"/>
    </source>
</evidence>
<dbReference type="PANTHER" id="PTHR43073:SF2">
    <property type="entry name" value="DIHYDROPYRIMIDINE DEHYDROGENASE [NADP(+)]"/>
    <property type="match status" value="1"/>
</dbReference>
<dbReference type="InterPro" id="IPR013785">
    <property type="entry name" value="Aldolase_TIM"/>
</dbReference>
<comment type="cofactor">
    <cofactor evidence="17">
        <name>[4Fe-4S] cluster</name>
        <dbReference type="ChEBI" id="CHEBI:49883"/>
    </cofactor>
    <text evidence="17">Binds 4 [4Fe-4S] clusters. Contains approximately 16 iron atoms per subunit.</text>
</comment>
<evidence type="ECO:0000256" key="8">
    <source>
        <dbReference type="ARBA" id="ARBA00022723"/>
    </source>
</evidence>
<evidence type="ECO:0000256" key="1">
    <source>
        <dbReference type="ARBA" id="ARBA00001917"/>
    </source>
</evidence>
<dbReference type="GO" id="GO:0019483">
    <property type="term" value="P:beta-alanine biosynthetic process"/>
    <property type="evidence" value="ECO:0007669"/>
    <property type="project" value="UniProtKB-UniPathway"/>
</dbReference>
<keyword evidence="6 17" id="KW-0285">Flavoprotein</keyword>
<dbReference type="Pfam" id="PF01180">
    <property type="entry name" value="DHO_dh"/>
    <property type="match status" value="1"/>
</dbReference>
<keyword evidence="7 17" id="KW-0288">FMN</keyword>
<evidence type="ECO:0000256" key="5">
    <source>
        <dbReference type="ARBA" id="ARBA00022485"/>
    </source>
</evidence>
<evidence type="ECO:0000256" key="17">
    <source>
        <dbReference type="RuleBase" id="RU364041"/>
    </source>
</evidence>
<dbReference type="Gene3D" id="3.20.20.70">
    <property type="entry name" value="Aldolase class I"/>
    <property type="match status" value="1"/>
</dbReference>
<dbReference type="SUPFAM" id="SSF54862">
    <property type="entry name" value="4Fe-4S ferredoxins"/>
    <property type="match status" value="1"/>
</dbReference>
<feature type="domain" description="4Fe-4S ferredoxin-type" evidence="18">
    <location>
        <begin position="979"/>
        <end position="1008"/>
    </location>
</feature>
<dbReference type="GO" id="GO:0006212">
    <property type="term" value="P:uracil catabolic process"/>
    <property type="evidence" value="ECO:0007669"/>
    <property type="project" value="TreeGrafter"/>
</dbReference>
<dbReference type="InterPro" id="IPR017900">
    <property type="entry name" value="4Fe4S_Fe_S_CS"/>
</dbReference>
<dbReference type="CDD" id="cd02940">
    <property type="entry name" value="DHPD_FMN"/>
    <property type="match status" value="1"/>
</dbReference>
<evidence type="ECO:0000256" key="3">
    <source>
        <dbReference type="ARBA" id="ARBA00004668"/>
    </source>
</evidence>
<feature type="domain" description="4Fe-4S ferredoxin-type" evidence="18">
    <location>
        <begin position="945"/>
        <end position="977"/>
    </location>
</feature>
<keyword evidence="13 17" id="KW-0560">Oxidoreductase</keyword>
<dbReference type="SUPFAM" id="SSF46548">
    <property type="entry name" value="alpha-helical ferredoxin"/>
    <property type="match status" value="1"/>
</dbReference>
<dbReference type="FunFam" id="3.20.20.70:FF:000027">
    <property type="entry name" value="Dihydropyrimidine dehydrogenase [NADP(+)]"/>
    <property type="match status" value="1"/>
</dbReference>
<evidence type="ECO:0000256" key="2">
    <source>
        <dbReference type="ARBA" id="ARBA00001974"/>
    </source>
</evidence>
<dbReference type="InterPro" id="IPR036188">
    <property type="entry name" value="FAD/NAD-bd_sf"/>
</dbReference>
<protein>
    <recommendedName>
        <fullName evidence="17">Dihydropyrimidine dehydrogenase [NADP(+)]</fullName>
        <shortName evidence="17">DHPDHase</shortName>
        <shortName evidence="17">DPD</shortName>
        <ecNumber evidence="17">1.3.1.2</ecNumber>
    </recommendedName>
    <alternativeName>
        <fullName evidence="17">Dihydrothymine dehydrogenase</fullName>
    </alternativeName>
    <alternativeName>
        <fullName evidence="17">Dihydrouracil dehydrogenase</fullName>
    </alternativeName>
</protein>
<dbReference type="Pfam" id="PF07992">
    <property type="entry name" value="Pyr_redox_2"/>
    <property type="match status" value="1"/>
</dbReference>
<dbReference type="Proteomes" id="UP000801492">
    <property type="component" value="Unassembled WGS sequence"/>
</dbReference>